<dbReference type="Proteomes" id="UP000243515">
    <property type="component" value="Unassembled WGS sequence"/>
</dbReference>
<keyword evidence="6" id="KW-0498">Mitosis</keyword>
<evidence type="ECO:0000313" key="17">
    <source>
        <dbReference type="EMBL" id="OXV11576.1"/>
    </source>
</evidence>
<dbReference type="SUPFAM" id="SSF52540">
    <property type="entry name" value="P-loop containing nucleoside triphosphate hydrolases"/>
    <property type="match status" value="1"/>
</dbReference>
<feature type="region of interest" description="Disordered" evidence="15">
    <location>
        <begin position="1128"/>
        <end position="1197"/>
    </location>
</feature>
<keyword evidence="4" id="KW-0493">Microtubule</keyword>
<dbReference type="InterPro" id="IPR047241">
    <property type="entry name" value="KIF11-like_kin_motor_dom"/>
</dbReference>
<dbReference type="EMBL" id="NPHW01002407">
    <property type="protein sequence ID" value="OXV11576.1"/>
    <property type="molecule type" value="Genomic_DNA"/>
</dbReference>
<evidence type="ECO:0000256" key="6">
    <source>
        <dbReference type="ARBA" id="ARBA00022776"/>
    </source>
</evidence>
<evidence type="ECO:0000313" key="18">
    <source>
        <dbReference type="Proteomes" id="UP000243515"/>
    </source>
</evidence>
<dbReference type="PROSITE" id="PS00411">
    <property type="entry name" value="KINESIN_MOTOR_1"/>
    <property type="match status" value="1"/>
</dbReference>
<gene>
    <name evidence="17" type="ORF">Egran_00663</name>
</gene>
<comment type="subcellular location">
    <subcellularLocation>
        <location evidence="1">Cytoplasm</location>
        <location evidence="1">Cytoskeleton</location>
    </subcellularLocation>
</comment>
<dbReference type="CDD" id="cd01364">
    <property type="entry name" value="KISc_BimC_Eg5"/>
    <property type="match status" value="1"/>
</dbReference>
<evidence type="ECO:0000256" key="1">
    <source>
        <dbReference type="ARBA" id="ARBA00004245"/>
    </source>
</evidence>
<evidence type="ECO:0000256" key="12">
    <source>
        <dbReference type="ARBA" id="ARBA00034704"/>
    </source>
</evidence>
<organism evidence="17 18">
    <name type="scientific">Elaphomyces granulatus</name>
    <dbReference type="NCBI Taxonomy" id="519963"/>
    <lineage>
        <taxon>Eukaryota</taxon>
        <taxon>Fungi</taxon>
        <taxon>Dikarya</taxon>
        <taxon>Ascomycota</taxon>
        <taxon>Pezizomycotina</taxon>
        <taxon>Eurotiomycetes</taxon>
        <taxon>Eurotiomycetidae</taxon>
        <taxon>Eurotiales</taxon>
        <taxon>Elaphomycetaceae</taxon>
        <taxon>Elaphomyces</taxon>
    </lineage>
</organism>
<feature type="coiled-coil region" evidence="14">
    <location>
        <begin position="741"/>
        <end position="801"/>
    </location>
</feature>
<keyword evidence="5 13" id="KW-0547">Nucleotide-binding</keyword>
<dbReference type="PROSITE" id="PS50067">
    <property type="entry name" value="KINESIN_MOTOR_2"/>
    <property type="match status" value="1"/>
</dbReference>
<feature type="region of interest" description="Disordered" evidence="15">
    <location>
        <begin position="1"/>
        <end position="74"/>
    </location>
</feature>
<dbReference type="GO" id="GO:0005634">
    <property type="term" value="C:nucleus"/>
    <property type="evidence" value="ECO:0007669"/>
    <property type="project" value="TreeGrafter"/>
</dbReference>
<keyword evidence="7 13" id="KW-0067">ATP-binding</keyword>
<dbReference type="GO" id="GO:0000073">
    <property type="term" value="P:initial mitotic spindle pole body separation"/>
    <property type="evidence" value="ECO:0007669"/>
    <property type="project" value="TreeGrafter"/>
</dbReference>
<dbReference type="InterPro" id="IPR001752">
    <property type="entry name" value="Kinesin_motor_dom"/>
</dbReference>
<evidence type="ECO:0000256" key="4">
    <source>
        <dbReference type="ARBA" id="ARBA00022701"/>
    </source>
</evidence>
<feature type="compositionally biased region" description="Basic and acidic residues" evidence="15">
    <location>
        <begin position="1131"/>
        <end position="1143"/>
    </location>
</feature>
<protein>
    <recommendedName>
        <fullName evidence="16">Kinesin motor domain-containing protein</fullName>
    </recommendedName>
</protein>
<evidence type="ECO:0000256" key="11">
    <source>
        <dbReference type="ARBA" id="ARBA00023306"/>
    </source>
</evidence>
<dbReference type="PANTHER" id="PTHR47970">
    <property type="entry name" value="KINESIN-LIKE PROTEIN KIF11"/>
    <property type="match status" value="1"/>
</dbReference>
<feature type="domain" description="Kinesin motor" evidence="16">
    <location>
        <begin position="79"/>
        <end position="415"/>
    </location>
</feature>
<dbReference type="PANTHER" id="PTHR47970:SF12">
    <property type="entry name" value="KINESIN FAMILY MEMBER 11"/>
    <property type="match status" value="1"/>
</dbReference>
<sequence>MASSQRQAPGKTTRRTVVRQSSRRLGSVMADRAQSPADAMRSVNASLLRDQKSPSVQSTAGTKRKERDYEPTATTEDTNIYVVVRCRGRSEREIKENSGVVVATEGIKGKSVELSMGPNALSNKTYHFDKVFSPAADQAIIYEEVVMPILSEMLSGFNCTIFAYGQTGTGKTYTMSGDMTDTLGLLSDHAGIIPRVLYSLFHKLEEKESTVKCSFIELYNEELRDLLSAEESTKLKIFENEPKRGQSSSTLVQGMEETYINSASAGIKLLQTGSHRRQVAATKCNDLSSRSHTIFTITTHIKRTTDSGEEYISSGKLNLVDLAGSENIQRSGADNKRAAEAGLINKSLLTLGRVINALVDKSPHIPYRGSKLTRLLQDSLGGQTKTCIIATVSPARSNLEETTSTLDYAFRAKNIRNKPQINSMSKKTLLREFTTEIEKLKSELIATRHRNGVYMTTDAYEEMTVESESRRIVNEEQRAKIETMEANLRNKVQELFTLTSNFNDLKKDNEGTQAALDETNDVLDKTEIVLKNTRFQLEQEETLRKAHQETEGELYGIGTELLSTLDQTIEHMNGLHAKLHRKSDLHELNRQTWQAAISEVIDVTKIVDDKVGAFQSQHSILLADLSTKIKRFIEVELGHVQSGKSELREFTCTLDQSESHAKEQSSKAHNEINDVLEEIKMVREDIKAKVGEGLNGLSAAAARISNEVISELSEFHAQLHSSYSSLGRDFKTMFETMLTHLVAQKTEANELRLQLDNANRQAIKASQTATSSLEEVLELQRQNSEAERSKLLSQIKLLIEESDRRQGACLQNQVDCIRSNIVSSGEQLEEASNTYKERMELWSQKEDELLGEVTDSRDAIESKMRNDWTVRISSLPPEDADINCEQLFDERNAAIQKATQSVHTETVQIVNAQMQDVAVQMEVLDDFVAKSRSKNSNHHERHLEELRNLSSAVRESSTNVKGRFESLDGRLHEFHDDVARQHDTLQKGIGPLSKNIRNPLVDLQEHAQNMSMTEYNPTGTTPPRTRYECPTVLPRTETHGTLIAKLRIAKQPLAPLLDGEDPSPLAGSPSKTKVYNDVEDEVGTLPPTTTAITSSNTGLREVDINVVGRQPGCNPCSLTTDTSILTGLKPAPEKDIPEPKDDICPPSRKRARSPTAGESKLPQKVITRRIAGILEGRENIPVPNGGSNRRLRNRPST</sequence>
<evidence type="ECO:0000256" key="2">
    <source>
        <dbReference type="ARBA" id="ARBA00022490"/>
    </source>
</evidence>
<dbReference type="Pfam" id="PF00225">
    <property type="entry name" value="Kinesin"/>
    <property type="match status" value="1"/>
</dbReference>
<dbReference type="FunFam" id="3.40.850.10:FF:000051">
    <property type="entry name" value="Kinesin-like protein bimC"/>
    <property type="match status" value="1"/>
</dbReference>
<dbReference type="InterPro" id="IPR047149">
    <property type="entry name" value="KIF11-like"/>
</dbReference>
<name>A0A232M5B7_9EURO</name>
<dbReference type="GO" id="GO:0008574">
    <property type="term" value="F:plus-end-directed microtubule motor activity"/>
    <property type="evidence" value="ECO:0007669"/>
    <property type="project" value="TreeGrafter"/>
</dbReference>
<evidence type="ECO:0000256" key="14">
    <source>
        <dbReference type="SAM" id="Coils"/>
    </source>
</evidence>
<dbReference type="InterPro" id="IPR019821">
    <property type="entry name" value="Kinesin_motor_CS"/>
</dbReference>
<dbReference type="GO" id="GO:0008017">
    <property type="term" value="F:microtubule binding"/>
    <property type="evidence" value="ECO:0007669"/>
    <property type="project" value="InterPro"/>
</dbReference>
<evidence type="ECO:0000256" key="3">
    <source>
        <dbReference type="ARBA" id="ARBA00022618"/>
    </source>
</evidence>
<accession>A0A232M5B7</accession>
<dbReference type="GO" id="GO:0005876">
    <property type="term" value="C:spindle microtubule"/>
    <property type="evidence" value="ECO:0007669"/>
    <property type="project" value="TreeGrafter"/>
</dbReference>
<dbReference type="AlphaFoldDB" id="A0A232M5B7"/>
<dbReference type="GO" id="GO:0051301">
    <property type="term" value="P:cell division"/>
    <property type="evidence" value="ECO:0007669"/>
    <property type="project" value="UniProtKB-KW"/>
</dbReference>
<keyword evidence="9 13" id="KW-0505">Motor protein</keyword>
<comment type="caution">
    <text evidence="17">The sequence shown here is derived from an EMBL/GenBank/DDBJ whole genome shotgun (WGS) entry which is preliminary data.</text>
</comment>
<evidence type="ECO:0000256" key="15">
    <source>
        <dbReference type="SAM" id="MobiDB-lite"/>
    </source>
</evidence>
<dbReference type="Gene3D" id="3.40.850.10">
    <property type="entry name" value="Kinesin motor domain"/>
    <property type="match status" value="1"/>
</dbReference>
<keyword evidence="11" id="KW-0131">Cell cycle</keyword>
<dbReference type="InterPro" id="IPR036961">
    <property type="entry name" value="Kinesin_motor_dom_sf"/>
</dbReference>
<keyword evidence="8 14" id="KW-0175">Coiled coil</keyword>
<feature type="binding site" evidence="13">
    <location>
        <begin position="165"/>
        <end position="172"/>
    </location>
    <ligand>
        <name>ATP</name>
        <dbReference type="ChEBI" id="CHEBI:30616"/>
    </ligand>
</feature>
<dbReference type="InterPro" id="IPR027417">
    <property type="entry name" value="P-loop_NTPase"/>
</dbReference>
<proteinExistence type="inferred from homology"/>
<dbReference type="PRINTS" id="PR00380">
    <property type="entry name" value="KINESINHEAVY"/>
</dbReference>
<dbReference type="GO" id="GO:0007018">
    <property type="term" value="P:microtubule-based movement"/>
    <property type="evidence" value="ECO:0007669"/>
    <property type="project" value="InterPro"/>
</dbReference>
<keyword evidence="18" id="KW-1185">Reference proteome</keyword>
<keyword evidence="3" id="KW-0132">Cell division</keyword>
<evidence type="ECO:0000256" key="7">
    <source>
        <dbReference type="ARBA" id="ARBA00022840"/>
    </source>
</evidence>
<evidence type="ECO:0000256" key="13">
    <source>
        <dbReference type="PROSITE-ProRule" id="PRU00283"/>
    </source>
</evidence>
<keyword evidence="2" id="KW-0963">Cytoplasm</keyword>
<evidence type="ECO:0000256" key="10">
    <source>
        <dbReference type="ARBA" id="ARBA00023212"/>
    </source>
</evidence>
<dbReference type="OrthoDB" id="3176171at2759"/>
<evidence type="ECO:0000256" key="5">
    <source>
        <dbReference type="ARBA" id="ARBA00022741"/>
    </source>
</evidence>
<comment type="similarity">
    <text evidence="12">Belongs to the TRAFAC class myosin-kinesin ATPase superfamily. Kinesin family. KIN-5/BimC subfamily.</text>
</comment>
<keyword evidence="10" id="KW-0206">Cytoskeleton</keyword>
<dbReference type="GO" id="GO:0072686">
    <property type="term" value="C:mitotic spindle"/>
    <property type="evidence" value="ECO:0007669"/>
    <property type="project" value="TreeGrafter"/>
</dbReference>
<evidence type="ECO:0000259" key="16">
    <source>
        <dbReference type="PROSITE" id="PS50067"/>
    </source>
</evidence>
<dbReference type="GO" id="GO:0005524">
    <property type="term" value="F:ATP binding"/>
    <property type="evidence" value="ECO:0007669"/>
    <property type="project" value="UniProtKB-UniRule"/>
</dbReference>
<evidence type="ECO:0000256" key="9">
    <source>
        <dbReference type="ARBA" id="ARBA00023175"/>
    </source>
</evidence>
<dbReference type="SMART" id="SM00129">
    <property type="entry name" value="KISc"/>
    <property type="match status" value="1"/>
</dbReference>
<reference evidence="17 18" key="1">
    <citation type="journal article" date="2015" name="Environ. Microbiol.">
        <title>Metagenome sequence of Elaphomyces granulatus from sporocarp tissue reveals Ascomycota ectomycorrhizal fingerprints of genome expansion and a Proteobacteria-rich microbiome.</title>
        <authorList>
            <person name="Quandt C.A."/>
            <person name="Kohler A."/>
            <person name="Hesse C.N."/>
            <person name="Sharpton T.J."/>
            <person name="Martin F."/>
            <person name="Spatafora J.W."/>
        </authorList>
    </citation>
    <scope>NUCLEOTIDE SEQUENCE [LARGE SCALE GENOMIC DNA]</scope>
    <source>
        <strain evidence="17 18">OSC145934</strain>
    </source>
</reference>
<evidence type="ECO:0000256" key="8">
    <source>
        <dbReference type="ARBA" id="ARBA00023054"/>
    </source>
</evidence>